<dbReference type="RefSeq" id="WP_258036778.1">
    <property type="nucleotide sequence ID" value="NZ_CAXLAS010000025.1"/>
</dbReference>
<reference evidence="2 3" key="1">
    <citation type="journal article" date="2018" name="Sci. Rep.">
        <title>Extensive genomic diversity among Mycobacterium marinum strains revealed by whole genome sequencing.</title>
        <authorList>
            <person name="Das S."/>
            <person name="Pettersson B.M."/>
            <person name="Behra P.R."/>
            <person name="Mallick A."/>
            <person name="Cheramie M."/>
            <person name="Ramesh M."/>
            <person name="Shirreff L."/>
            <person name="DuCote T."/>
            <person name="Dasgupta S."/>
            <person name="Ennis D.G."/>
            <person name="Kirsebom L.A."/>
        </authorList>
    </citation>
    <scope>NUCLEOTIDE SEQUENCE [LARGE SCALE GENOMIC DNA]</scope>
    <source>
        <strain evidence="2 3">Davis1</strain>
    </source>
</reference>
<comment type="caution">
    <text evidence="2">The sequence shown here is derived from an EMBL/GenBank/DDBJ whole genome shotgun (WGS) entry which is preliminary data.</text>
</comment>
<evidence type="ECO:0000313" key="3">
    <source>
        <dbReference type="Proteomes" id="UP000257451"/>
    </source>
</evidence>
<organism evidence="2 3">
    <name type="scientific">Mycobacterium marinum</name>
    <dbReference type="NCBI Taxonomy" id="1781"/>
    <lineage>
        <taxon>Bacteria</taxon>
        <taxon>Bacillati</taxon>
        <taxon>Actinomycetota</taxon>
        <taxon>Actinomycetes</taxon>
        <taxon>Mycobacteriales</taxon>
        <taxon>Mycobacteriaceae</taxon>
        <taxon>Mycobacterium</taxon>
        <taxon>Mycobacterium ulcerans group</taxon>
    </lineage>
</organism>
<protein>
    <submittedName>
        <fullName evidence="2">Uncharacterized protein</fullName>
    </submittedName>
</protein>
<gene>
    <name evidence="2" type="ORF">DAVIS_02683</name>
</gene>
<dbReference type="EMBL" id="PEDF01000080">
    <property type="protein sequence ID" value="RFZ41414.1"/>
    <property type="molecule type" value="Genomic_DNA"/>
</dbReference>
<feature type="transmembrane region" description="Helical" evidence="1">
    <location>
        <begin position="6"/>
        <end position="31"/>
    </location>
</feature>
<keyword evidence="1" id="KW-0812">Transmembrane</keyword>
<proteinExistence type="predicted"/>
<accession>A0A3E2MW89</accession>
<dbReference type="Proteomes" id="UP000257451">
    <property type="component" value="Unassembled WGS sequence"/>
</dbReference>
<keyword evidence="1" id="KW-0472">Membrane</keyword>
<keyword evidence="1" id="KW-1133">Transmembrane helix</keyword>
<dbReference type="AlphaFoldDB" id="A0A3E2MW89"/>
<evidence type="ECO:0000256" key="1">
    <source>
        <dbReference type="SAM" id="Phobius"/>
    </source>
</evidence>
<sequence>MKLTVAEFLLMTGFVGTALLAIGFIIGEIAAKIHHDHKKGR</sequence>
<evidence type="ECO:0000313" key="2">
    <source>
        <dbReference type="EMBL" id="RFZ41414.1"/>
    </source>
</evidence>
<name>A0A3E2MW89_MYCMR</name>